<keyword evidence="10 14" id="KW-1133">Transmembrane helix</keyword>
<keyword evidence="7" id="KW-0677">Repeat</keyword>
<dbReference type="EMBL" id="CP158165">
    <property type="protein sequence ID" value="XBV22904.1"/>
    <property type="molecule type" value="Genomic_DNA"/>
</dbReference>
<dbReference type="InterPro" id="IPR000644">
    <property type="entry name" value="CBS_dom"/>
</dbReference>
<dbReference type="CDD" id="cd02205">
    <property type="entry name" value="CBS_pair_SF"/>
    <property type="match status" value="1"/>
</dbReference>
<feature type="binding site" evidence="16">
    <location>
        <position position="71"/>
    </location>
    <ligand>
        <name>Zn(2+)</name>
        <dbReference type="ChEBI" id="CHEBI:29105"/>
        <note>catalytic</note>
    </ligand>
</feature>
<evidence type="ECO:0000256" key="16">
    <source>
        <dbReference type="PIRSR" id="PIRSR006404-2"/>
    </source>
</evidence>
<accession>A0AAU7T7R8</accession>
<dbReference type="PIRSF" id="PIRSF006404">
    <property type="entry name" value="UCP006404_Pept_M50_CBS"/>
    <property type="match status" value="1"/>
</dbReference>
<gene>
    <name evidence="18" type="ORF">ABN611_30595</name>
</gene>
<feature type="active site" evidence="15">
    <location>
        <position position="68"/>
    </location>
</feature>
<feature type="binding site" evidence="16">
    <location>
        <position position="67"/>
    </location>
    <ligand>
        <name>Zn(2+)</name>
        <dbReference type="ChEBI" id="CHEBI:29105"/>
        <note>catalytic</note>
    </ligand>
</feature>
<evidence type="ECO:0000256" key="5">
    <source>
        <dbReference type="ARBA" id="ARBA00022692"/>
    </source>
</evidence>
<protein>
    <recommendedName>
        <fullName evidence="14">Zinc metalloprotease</fullName>
    </recommendedName>
</protein>
<evidence type="ECO:0000256" key="6">
    <source>
        <dbReference type="ARBA" id="ARBA00022723"/>
    </source>
</evidence>
<feature type="transmembrane region" description="Helical" evidence="14">
    <location>
        <begin position="139"/>
        <end position="160"/>
    </location>
</feature>
<evidence type="ECO:0000259" key="17">
    <source>
        <dbReference type="SMART" id="SM00116"/>
    </source>
</evidence>
<evidence type="ECO:0000256" key="2">
    <source>
        <dbReference type="ARBA" id="ARBA00007931"/>
    </source>
</evidence>
<organism evidence="18">
    <name type="scientific">Kribbella sp. HUAS MG21</name>
    <dbReference type="NCBI Taxonomy" id="3160966"/>
    <lineage>
        <taxon>Bacteria</taxon>
        <taxon>Bacillati</taxon>
        <taxon>Actinomycetota</taxon>
        <taxon>Actinomycetes</taxon>
        <taxon>Propionibacteriales</taxon>
        <taxon>Kribbellaceae</taxon>
        <taxon>Kribbella</taxon>
    </lineage>
</organism>
<keyword evidence="9 14" id="KW-0862">Zinc</keyword>
<dbReference type="AlphaFoldDB" id="A0AAU7T7R8"/>
<dbReference type="PANTHER" id="PTHR39188">
    <property type="entry name" value="MEMBRANE-ASSOCIATED ZINC METALLOPROTEASE M50B"/>
    <property type="match status" value="1"/>
</dbReference>
<evidence type="ECO:0000256" key="15">
    <source>
        <dbReference type="PIRSR" id="PIRSR006404-1"/>
    </source>
</evidence>
<keyword evidence="5 14" id="KW-0812">Transmembrane</keyword>
<evidence type="ECO:0000256" key="11">
    <source>
        <dbReference type="ARBA" id="ARBA00023049"/>
    </source>
</evidence>
<feature type="transmembrane region" description="Helical" evidence="14">
    <location>
        <begin position="21"/>
        <end position="41"/>
    </location>
</feature>
<evidence type="ECO:0000256" key="12">
    <source>
        <dbReference type="ARBA" id="ARBA00023122"/>
    </source>
</evidence>
<keyword evidence="8 14" id="KW-0378">Hydrolase</keyword>
<name>A0AAU7T7R8_9ACTN</name>
<feature type="binding site" evidence="16">
    <location>
        <position position="166"/>
    </location>
    <ligand>
        <name>Zn(2+)</name>
        <dbReference type="ChEBI" id="CHEBI:29105"/>
        <note>catalytic</note>
    </ligand>
</feature>
<evidence type="ECO:0000256" key="3">
    <source>
        <dbReference type="ARBA" id="ARBA00022475"/>
    </source>
</evidence>
<dbReference type="Gene3D" id="3.10.580.10">
    <property type="entry name" value="CBS-domain"/>
    <property type="match status" value="1"/>
</dbReference>
<keyword evidence="12" id="KW-0129">CBS domain</keyword>
<reference evidence="18" key="1">
    <citation type="submission" date="2024-06" db="EMBL/GenBank/DDBJ databases">
        <title>Kribbella sp. strain HUAS MG21 genome sequences.</title>
        <authorList>
            <person name="Mo P."/>
        </authorList>
    </citation>
    <scope>NUCLEOTIDE SEQUENCE</scope>
    <source>
        <strain evidence="18">HUAS MG21</strain>
    </source>
</reference>
<sequence length="380" mass="39430">MKQTIRFGRVFGVEIGANWSLLVLILLVAHGLSTVVLPALAPGQSTTAYWTAGAVCGLLIAGSLLLHELAHSVVAVRAGLPVERITLWMLGGASVLGGEPASARAAFRIAAAGPLSSLGLGLAAGCGALALSALGAPELIVSSTWWLGSINVVLAVFNLLPGNPLDGGRILRAILWWRTGDPDRAEIGAARAGRVLGVVVTALGFAQWLSGQFAGLWLILVGLLIGTVAASESRAARMRVALGQIRVADVMAEPGVVAHDAMTVDQFLAGIVPGLPEAAYPVVDLDGRAAGTVELHSLVGIRRSLAPSTRIAEVRTPLEDVPLAQPTDLVADLAVRMRQDALALVTESDHRLVGVVSRRDVARLVQGAPLRPTGQEPYPA</sequence>
<keyword evidence="6 14" id="KW-0479">Metal-binding</keyword>
<keyword evidence="11 14" id="KW-0482">Metalloprotease</keyword>
<dbReference type="GO" id="GO:0008237">
    <property type="term" value="F:metallopeptidase activity"/>
    <property type="evidence" value="ECO:0007669"/>
    <property type="project" value="UniProtKB-UniRule"/>
</dbReference>
<dbReference type="InterPro" id="IPR046342">
    <property type="entry name" value="CBS_dom_sf"/>
</dbReference>
<dbReference type="GO" id="GO:0005886">
    <property type="term" value="C:plasma membrane"/>
    <property type="evidence" value="ECO:0007669"/>
    <property type="project" value="UniProtKB-SubCell"/>
</dbReference>
<keyword evidence="4 14" id="KW-0645">Protease</keyword>
<feature type="transmembrane region" description="Helical" evidence="14">
    <location>
        <begin position="215"/>
        <end position="231"/>
    </location>
</feature>
<dbReference type="CDD" id="cd06164">
    <property type="entry name" value="S2P-M50_SpoIVFB_CBS"/>
    <property type="match status" value="1"/>
</dbReference>
<feature type="transmembrane region" description="Helical" evidence="14">
    <location>
        <begin position="109"/>
        <end position="133"/>
    </location>
</feature>
<feature type="domain" description="CBS" evidence="17">
    <location>
        <begin position="320"/>
        <end position="366"/>
    </location>
</feature>
<dbReference type="PANTHER" id="PTHR39188:SF3">
    <property type="entry name" value="STAGE IV SPORULATION PROTEIN FB"/>
    <property type="match status" value="1"/>
</dbReference>
<evidence type="ECO:0000313" key="18">
    <source>
        <dbReference type="EMBL" id="XBV22904.1"/>
    </source>
</evidence>
<comment type="subcellular location">
    <subcellularLocation>
        <location evidence="1 14">Cell membrane</location>
        <topology evidence="1 14">Multi-pass membrane protein</topology>
    </subcellularLocation>
</comment>
<evidence type="ECO:0000256" key="13">
    <source>
        <dbReference type="ARBA" id="ARBA00023136"/>
    </source>
</evidence>
<dbReference type="SUPFAM" id="SSF54631">
    <property type="entry name" value="CBS-domain pair"/>
    <property type="match status" value="1"/>
</dbReference>
<evidence type="ECO:0000256" key="9">
    <source>
        <dbReference type="ARBA" id="ARBA00022833"/>
    </source>
</evidence>
<evidence type="ECO:0000256" key="14">
    <source>
        <dbReference type="PIRNR" id="PIRNR006404"/>
    </source>
</evidence>
<dbReference type="SMART" id="SM00116">
    <property type="entry name" value="CBS"/>
    <property type="match status" value="1"/>
</dbReference>
<keyword evidence="13 14" id="KW-0472">Membrane</keyword>
<comment type="cofactor">
    <cofactor evidence="14 16">
        <name>Zn(2+)</name>
        <dbReference type="ChEBI" id="CHEBI:29105"/>
    </cofactor>
    <text evidence="14 16">Binds 1 zinc ion per subunit.</text>
</comment>
<dbReference type="InterPro" id="IPR008915">
    <property type="entry name" value="Peptidase_M50"/>
</dbReference>
<evidence type="ECO:0000256" key="7">
    <source>
        <dbReference type="ARBA" id="ARBA00022737"/>
    </source>
</evidence>
<dbReference type="InterPro" id="IPR016483">
    <property type="entry name" value="UCP006404_Pept_M50_CBS"/>
</dbReference>
<dbReference type="Pfam" id="PF00571">
    <property type="entry name" value="CBS"/>
    <property type="match status" value="1"/>
</dbReference>
<comment type="similarity">
    <text evidence="2 14">Belongs to the peptidase M50B family.</text>
</comment>
<evidence type="ECO:0000256" key="10">
    <source>
        <dbReference type="ARBA" id="ARBA00022989"/>
    </source>
</evidence>
<keyword evidence="3 14" id="KW-1003">Cell membrane</keyword>
<dbReference type="Pfam" id="PF02163">
    <property type="entry name" value="Peptidase_M50"/>
    <property type="match status" value="2"/>
</dbReference>
<proteinExistence type="inferred from homology"/>
<dbReference type="GO" id="GO:0006508">
    <property type="term" value="P:proteolysis"/>
    <property type="evidence" value="ECO:0007669"/>
    <property type="project" value="UniProtKB-KW"/>
</dbReference>
<dbReference type="RefSeq" id="WP_350275743.1">
    <property type="nucleotide sequence ID" value="NZ_CP158165.1"/>
</dbReference>
<evidence type="ECO:0000256" key="1">
    <source>
        <dbReference type="ARBA" id="ARBA00004651"/>
    </source>
</evidence>
<dbReference type="GO" id="GO:0046872">
    <property type="term" value="F:metal ion binding"/>
    <property type="evidence" value="ECO:0007669"/>
    <property type="project" value="UniProtKB-UniRule"/>
</dbReference>
<evidence type="ECO:0000256" key="8">
    <source>
        <dbReference type="ARBA" id="ARBA00022801"/>
    </source>
</evidence>
<feature type="transmembrane region" description="Helical" evidence="14">
    <location>
        <begin position="47"/>
        <end position="67"/>
    </location>
</feature>
<evidence type="ECO:0000256" key="4">
    <source>
        <dbReference type="ARBA" id="ARBA00022670"/>
    </source>
</evidence>